<name>A0ABD3HGH5_9MARC</name>
<evidence type="ECO:0000313" key="2">
    <source>
        <dbReference type="EMBL" id="KAL3689141.1"/>
    </source>
</evidence>
<sequence length="124" mass="13909">MVTGGVYVNDRFRNKKKKTTQPTETEKIEAEKTIEAEVDKTAGAEKTTEADAEKIAEKTVEKKIETEEKTEAEGYVCLHFNSHFVLVCLTISCLGHVWGLILATSVNAVQAYLLLLLELFLRFT</sequence>
<keyword evidence="3" id="KW-1185">Reference proteome</keyword>
<evidence type="ECO:0000256" key="1">
    <source>
        <dbReference type="SAM" id="MobiDB-lite"/>
    </source>
</evidence>
<protein>
    <submittedName>
        <fullName evidence="2">Uncharacterized protein</fullName>
    </submittedName>
</protein>
<dbReference type="EMBL" id="JBJQOH010000004">
    <property type="protein sequence ID" value="KAL3689141.1"/>
    <property type="molecule type" value="Genomic_DNA"/>
</dbReference>
<dbReference type="Proteomes" id="UP001633002">
    <property type="component" value="Unassembled WGS sequence"/>
</dbReference>
<comment type="caution">
    <text evidence="2">The sequence shown here is derived from an EMBL/GenBank/DDBJ whole genome shotgun (WGS) entry which is preliminary data.</text>
</comment>
<accession>A0ABD3HGH5</accession>
<dbReference type="AlphaFoldDB" id="A0ABD3HGH5"/>
<proteinExistence type="predicted"/>
<organism evidence="2 3">
    <name type="scientific">Riccia sorocarpa</name>
    <dbReference type="NCBI Taxonomy" id="122646"/>
    <lineage>
        <taxon>Eukaryota</taxon>
        <taxon>Viridiplantae</taxon>
        <taxon>Streptophyta</taxon>
        <taxon>Embryophyta</taxon>
        <taxon>Marchantiophyta</taxon>
        <taxon>Marchantiopsida</taxon>
        <taxon>Marchantiidae</taxon>
        <taxon>Marchantiales</taxon>
        <taxon>Ricciaceae</taxon>
        <taxon>Riccia</taxon>
    </lineage>
</organism>
<feature type="region of interest" description="Disordered" evidence="1">
    <location>
        <begin position="1"/>
        <end position="28"/>
    </location>
</feature>
<evidence type="ECO:0000313" key="3">
    <source>
        <dbReference type="Proteomes" id="UP001633002"/>
    </source>
</evidence>
<reference evidence="2 3" key="1">
    <citation type="submission" date="2024-09" db="EMBL/GenBank/DDBJ databases">
        <title>Chromosome-scale assembly of Riccia sorocarpa.</title>
        <authorList>
            <person name="Paukszto L."/>
        </authorList>
    </citation>
    <scope>NUCLEOTIDE SEQUENCE [LARGE SCALE GENOMIC DNA]</scope>
    <source>
        <strain evidence="2">LP-2024</strain>
        <tissue evidence="2">Aerial parts of the thallus</tissue>
    </source>
</reference>
<gene>
    <name evidence="2" type="ORF">R1sor_015450</name>
</gene>